<evidence type="ECO:0000313" key="2">
    <source>
        <dbReference type="EMBL" id="OBZ66922.1"/>
    </source>
</evidence>
<evidence type="ECO:0000256" key="1">
    <source>
        <dbReference type="SAM" id="MobiDB-lite"/>
    </source>
</evidence>
<organism evidence="2 3">
    <name type="scientific">Grifola frondosa</name>
    <name type="common">Maitake</name>
    <name type="synonym">Polyporus frondosus</name>
    <dbReference type="NCBI Taxonomy" id="5627"/>
    <lineage>
        <taxon>Eukaryota</taxon>
        <taxon>Fungi</taxon>
        <taxon>Dikarya</taxon>
        <taxon>Basidiomycota</taxon>
        <taxon>Agaricomycotina</taxon>
        <taxon>Agaricomycetes</taxon>
        <taxon>Polyporales</taxon>
        <taxon>Grifolaceae</taxon>
        <taxon>Grifola</taxon>
    </lineage>
</organism>
<reference evidence="2 3" key="1">
    <citation type="submission" date="2016-03" db="EMBL/GenBank/DDBJ databases">
        <title>Whole genome sequencing of Grifola frondosa 9006-11.</title>
        <authorList>
            <person name="Min B."/>
            <person name="Park H."/>
            <person name="Kim J.-G."/>
            <person name="Cho H."/>
            <person name="Oh Y.-L."/>
            <person name="Kong W.-S."/>
            <person name="Choi I.-G."/>
        </authorList>
    </citation>
    <scope>NUCLEOTIDE SEQUENCE [LARGE SCALE GENOMIC DNA]</scope>
    <source>
        <strain evidence="2 3">9006-11</strain>
    </source>
</reference>
<protein>
    <submittedName>
        <fullName evidence="2">Uncharacterized protein</fullName>
    </submittedName>
</protein>
<dbReference type="Proteomes" id="UP000092993">
    <property type="component" value="Unassembled WGS sequence"/>
</dbReference>
<dbReference type="STRING" id="5627.A0A1C7LQH0"/>
<feature type="compositionally biased region" description="Polar residues" evidence="1">
    <location>
        <begin position="13"/>
        <end position="25"/>
    </location>
</feature>
<feature type="compositionally biased region" description="Acidic residues" evidence="1">
    <location>
        <begin position="297"/>
        <end position="306"/>
    </location>
</feature>
<feature type="region of interest" description="Disordered" evidence="1">
    <location>
        <begin position="13"/>
        <end position="36"/>
    </location>
</feature>
<name>A0A1C7LQH0_GRIFR</name>
<evidence type="ECO:0000313" key="3">
    <source>
        <dbReference type="Proteomes" id="UP000092993"/>
    </source>
</evidence>
<gene>
    <name evidence="2" type="ORF">A0H81_13066</name>
</gene>
<feature type="compositionally biased region" description="Basic and acidic residues" evidence="1">
    <location>
        <begin position="26"/>
        <end position="36"/>
    </location>
</feature>
<accession>A0A1C7LQH0</accession>
<dbReference type="EMBL" id="LUGG01000027">
    <property type="protein sequence ID" value="OBZ66922.1"/>
    <property type="molecule type" value="Genomic_DNA"/>
</dbReference>
<feature type="region of interest" description="Disordered" evidence="1">
    <location>
        <begin position="277"/>
        <end position="309"/>
    </location>
</feature>
<comment type="caution">
    <text evidence="2">The sequence shown here is derived from an EMBL/GenBank/DDBJ whole genome shotgun (WGS) entry which is preliminary data.</text>
</comment>
<dbReference type="OrthoDB" id="3260393at2759"/>
<proteinExistence type="predicted"/>
<dbReference type="AlphaFoldDB" id="A0A1C7LQH0"/>
<keyword evidence="3" id="KW-1185">Reference proteome</keyword>
<sequence>MFAQYSPLFTSGLLSESNTPSTSRRPSIDLRPQKEARGSLPINVTDGFYETETIFSDLAESSPLYLTLMPSRRHVGEGRSFLSLDLAESQSMRSMSLRRKDTVTTRATQFFGRSVPTSPLAMSPTSPYMPSSFAHFGFHSTSAPADVRQFRNSPSPWLRHPVIFLAHSACCDSPPSSSRSELDALDMSLRFHSRFISSSRFAFGTFPTFPVLGPALSGRVLFLPGLLATADSSRYEHVHARIAPGPVTLKATPSSCSTASFRTRQVNRSAALAALEGRTGGRRSRSSVRPRNFMSMSDDEDEGEEVDGQKQLLESSLRKKASSYPLLLRHEERGTLESFLAPLANFIDLGKDEDFPSWRSFVEISS</sequence>
<dbReference type="OMA" id="PRNFMSM"/>